<dbReference type="InterPro" id="IPR006119">
    <property type="entry name" value="Resolv_N"/>
</dbReference>
<feature type="domain" description="Resolvase/invertase-type recombinase catalytic" evidence="3">
    <location>
        <begin position="5"/>
        <end position="148"/>
    </location>
</feature>
<dbReference type="Pfam" id="PF00239">
    <property type="entry name" value="Resolvase"/>
    <property type="match status" value="1"/>
</dbReference>
<dbReference type="Proteomes" id="UP000569903">
    <property type="component" value="Unassembled WGS sequence"/>
</dbReference>
<dbReference type="InterPro" id="IPR011109">
    <property type="entry name" value="DNA_bind_recombinase_dom"/>
</dbReference>
<dbReference type="PANTHER" id="PTHR30461:SF2">
    <property type="entry name" value="SERINE RECOMBINASE PINE-RELATED"/>
    <property type="match status" value="1"/>
</dbReference>
<dbReference type="EMBL" id="JAARQN010000006">
    <property type="protein sequence ID" value="MBC1457892.1"/>
    <property type="molecule type" value="Genomic_DNA"/>
</dbReference>
<dbReference type="AlphaFoldDB" id="A0A841YY69"/>
<name>A0A841YY69_9LIST</name>
<organism evidence="5 6">
    <name type="scientific">Listeria newyorkensis</name>
    <dbReference type="NCBI Taxonomy" id="1497681"/>
    <lineage>
        <taxon>Bacteria</taxon>
        <taxon>Bacillati</taxon>
        <taxon>Bacillota</taxon>
        <taxon>Bacilli</taxon>
        <taxon>Bacillales</taxon>
        <taxon>Listeriaceae</taxon>
        <taxon>Listeria</taxon>
    </lineage>
</organism>
<keyword evidence="2" id="KW-0233">DNA recombination</keyword>
<dbReference type="InterPro" id="IPR025827">
    <property type="entry name" value="Zn_ribbon_recom_dom"/>
</dbReference>
<proteinExistence type="predicted"/>
<dbReference type="GO" id="GO:0003677">
    <property type="term" value="F:DNA binding"/>
    <property type="evidence" value="ECO:0007669"/>
    <property type="project" value="UniProtKB-KW"/>
</dbReference>
<dbReference type="SUPFAM" id="SSF53041">
    <property type="entry name" value="Resolvase-like"/>
    <property type="match status" value="1"/>
</dbReference>
<dbReference type="PROSITE" id="PS51736">
    <property type="entry name" value="RECOMBINASES_3"/>
    <property type="match status" value="1"/>
</dbReference>
<evidence type="ECO:0000259" key="4">
    <source>
        <dbReference type="PROSITE" id="PS51737"/>
    </source>
</evidence>
<dbReference type="Pfam" id="PF07508">
    <property type="entry name" value="Recombinase"/>
    <property type="match status" value="1"/>
</dbReference>
<evidence type="ECO:0000256" key="1">
    <source>
        <dbReference type="ARBA" id="ARBA00023125"/>
    </source>
</evidence>
<evidence type="ECO:0000313" key="5">
    <source>
        <dbReference type="EMBL" id="MBC1457892.1"/>
    </source>
</evidence>
<dbReference type="SMART" id="SM00857">
    <property type="entry name" value="Resolvase"/>
    <property type="match status" value="1"/>
</dbReference>
<dbReference type="Gene3D" id="3.90.1750.20">
    <property type="entry name" value="Putative Large Serine Recombinase, Chain B, Domain 2"/>
    <property type="match status" value="1"/>
</dbReference>
<feature type="domain" description="Recombinase" evidence="4">
    <location>
        <begin position="156"/>
        <end position="255"/>
    </location>
</feature>
<sequence length="466" mass="52679">MTRKQNIAYVRQSTSKQSSLSFQREAIQREAARVGWKIDMVLEDIASGGTMNREGLKNLLDLVATNQVERIIVYRLNRLGRRVQDLLSIGQACEEKDVKIISLMEPMLTTTTSLGKLNYEMISSLAELERALIQENQTLSYQQNFSKGYPLSATTPFGYRYEHRTLHVQKWEAELVVEVFQRYMRGEGYKRISSQMQGKIPSSTPANIRNMLCNETYTGFLVSKRFGRVKGNFESIISTDDFQQVQQIRQGKQQATALFRYPFLLRRKIACPFCGTALACRSRKSGQKIYGYYYCAKAENSHKEACRGISISAKIAEIAVVKALQEWLSKKVVPKYLKDAAEGKSIDADLQKKTDRAQLLRAFSTNQIDAATLQKKLLALQSQGDTIKERGQSRLQPADKPLFFTWVAQAWSLDTIQSPVFTKLLQHAISSVVVSPNKITLKMEMLDGSVIHIKGKGAKLDVTKSS</sequence>
<dbReference type="InterPro" id="IPR038109">
    <property type="entry name" value="DNA_bind_recomb_sf"/>
</dbReference>
<dbReference type="GO" id="GO:0000150">
    <property type="term" value="F:DNA strand exchange activity"/>
    <property type="evidence" value="ECO:0007669"/>
    <property type="project" value="InterPro"/>
</dbReference>
<dbReference type="PROSITE" id="PS51737">
    <property type="entry name" value="RECOMBINASE_DNA_BIND"/>
    <property type="match status" value="1"/>
</dbReference>
<dbReference type="InterPro" id="IPR036162">
    <property type="entry name" value="Resolvase-like_N_sf"/>
</dbReference>
<evidence type="ECO:0000259" key="3">
    <source>
        <dbReference type="PROSITE" id="PS51736"/>
    </source>
</evidence>
<reference evidence="5 6" key="1">
    <citation type="submission" date="2020-03" db="EMBL/GenBank/DDBJ databases">
        <title>Soil Listeria distribution.</title>
        <authorList>
            <person name="Liao J."/>
            <person name="Wiedmann M."/>
        </authorList>
    </citation>
    <scope>NUCLEOTIDE SEQUENCE [LARGE SCALE GENOMIC DNA]</scope>
    <source>
        <strain evidence="5 6">FSL L7-1614</strain>
    </source>
</reference>
<comment type="caution">
    <text evidence="5">The sequence shown here is derived from an EMBL/GenBank/DDBJ whole genome shotgun (WGS) entry which is preliminary data.</text>
</comment>
<protein>
    <submittedName>
        <fullName evidence="5">Recombinase family protein</fullName>
    </submittedName>
</protein>
<dbReference type="CDD" id="cd03768">
    <property type="entry name" value="SR_ResInv"/>
    <property type="match status" value="1"/>
</dbReference>
<dbReference type="InterPro" id="IPR050639">
    <property type="entry name" value="SSR_resolvase"/>
</dbReference>
<dbReference type="RefSeq" id="WP_185389143.1">
    <property type="nucleotide sequence ID" value="NZ_JAARQN010000006.1"/>
</dbReference>
<keyword evidence="1" id="KW-0238">DNA-binding</keyword>
<gene>
    <name evidence="5" type="ORF">HB850_08985</name>
</gene>
<dbReference type="Gene3D" id="3.40.50.1390">
    <property type="entry name" value="Resolvase, N-terminal catalytic domain"/>
    <property type="match status" value="1"/>
</dbReference>
<evidence type="ECO:0000313" key="6">
    <source>
        <dbReference type="Proteomes" id="UP000569903"/>
    </source>
</evidence>
<accession>A0A841YY69</accession>
<dbReference type="PANTHER" id="PTHR30461">
    <property type="entry name" value="DNA-INVERTASE FROM LAMBDOID PROPHAGE"/>
    <property type="match status" value="1"/>
</dbReference>
<evidence type="ECO:0000256" key="2">
    <source>
        <dbReference type="ARBA" id="ARBA00023172"/>
    </source>
</evidence>
<dbReference type="Pfam" id="PF13408">
    <property type="entry name" value="Zn_ribbon_recom"/>
    <property type="match status" value="1"/>
</dbReference>